<dbReference type="RefSeq" id="WP_073408006.1">
    <property type="nucleotide sequence ID" value="NZ_FQWH01000001.1"/>
</dbReference>
<protein>
    <submittedName>
        <fullName evidence="2">Uncharacterized protein</fullName>
    </submittedName>
</protein>
<organism evidence="2 3">
    <name type="scientific">Flavobacterium johnsoniae</name>
    <name type="common">Cytophaga johnsonae</name>
    <dbReference type="NCBI Taxonomy" id="986"/>
    <lineage>
        <taxon>Bacteria</taxon>
        <taxon>Pseudomonadati</taxon>
        <taxon>Bacteroidota</taxon>
        <taxon>Flavobacteriia</taxon>
        <taxon>Flavobacteriales</taxon>
        <taxon>Flavobacteriaceae</taxon>
        <taxon>Flavobacterium</taxon>
    </lineage>
</organism>
<accession>A0A1M5GKI6</accession>
<dbReference type="Proteomes" id="UP000184112">
    <property type="component" value="Unassembled WGS sequence"/>
</dbReference>
<dbReference type="InterPro" id="IPR011990">
    <property type="entry name" value="TPR-like_helical_dom_sf"/>
</dbReference>
<dbReference type="EMBL" id="FQWH01000001">
    <property type="protein sequence ID" value="SHG04254.1"/>
    <property type="molecule type" value="Genomic_DNA"/>
</dbReference>
<keyword evidence="1" id="KW-0732">Signal</keyword>
<reference evidence="2 3" key="1">
    <citation type="submission" date="2016-11" db="EMBL/GenBank/DDBJ databases">
        <authorList>
            <person name="Jaros S."/>
            <person name="Januszkiewicz K."/>
            <person name="Wedrychowicz H."/>
        </authorList>
    </citation>
    <scope>NUCLEOTIDE SEQUENCE [LARGE SCALE GENOMIC DNA]</scope>
    <source>
        <strain evidence="2 3">DSM 6792</strain>
    </source>
</reference>
<evidence type="ECO:0000313" key="2">
    <source>
        <dbReference type="EMBL" id="SHG04254.1"/>
    </source>
</evidence>
<dbReference type="SUPFAM" id="SSF48452">
    <property type="entry name" value="TPR-like"/>
    <property type="match status" value="1"/>
</dbReference>
<evidence type="ECO:0000256" key="1">
    <source>
        <dbReference type="SAM" id="SignalP"/>
    </source>
</evidence>
<proteinExistence type="predicted"/>
<evidence type="ECO:0000313" key="3">
    <source>
        <dbReference type="Proteomes" id="UP000184112"/>
    </source>
</evidence>
<dbReference type="Gene3D" id="1.25.40.10">
    <property type="entry name" value="Tetratricopeptide repeat domain"/>
    <property type="match status" value="1"/>
</dbReference>
<sequence length="754" mass="85648">MRNFIWSLSLLFAGMSVSFAQTKGIEKGTYLSTNKGEKIKLNLLDDNKYELVFYTGDYEIKGDSLVFSKKEKSENRFDLSFKNDKKAKKVKIKFLNPSYYSFYIGTQKGSEAIQYQRVSDIKTKVDPNWTSTDLDFEIDKTDFLYLVYEDYDGKSDVSKYALPKDVSEVTIDYQLQLLGSMNIAGFYDRKTNELKVSERSGKDPLVFMNEKDVQPAKAPTVVPLENNIVTNWTYPGKSSYYDSYGGAATDSIYNGLAVDSTAVPAADYAIDTASSYSQYNFKLKIESSLSKALAATKEAASNKFLVVYHDSNKTAKETFNAFVKDQETQTGYNMYDKYYAQYDIYNYYLAGADDKKWLKNNKITNDPSVFVLNKNGDVLALAKSDLASKQYQFSYYGDFYRKLLRADAFLAIDKTLKNKKASDADLISAFNKAALLEASYDYDSDYTVDDPSEFVISKTALDKKEVTQTWKKLIEAHQKDKKPDMTLVETIIREIKNQGFTKQLFNEDKILNDTDFLAIDYLLKHSDEIESNRAAFNSNAPEIHNIGNPVSEVSNALQTNVYASQDGVAGDMNKEKINSVYKKIIASGKGNFDAYRNYFYYLAQIEDNDGSNTTYLKEFNTYFDNTLAGPSPIEKLDAIFEGLDSSSSYSYDGWNSFKLYHSDICNNAAWTVVQKPQNSNFIKDAIKWSEYSLVISKNNPYYLDTLAQLYYKDGQKDKAVATQTLAVKYLNDTVEEETANDIKEVLSKMQNGTY</sequence>
<feature type="chain" id="PRO_5012115592" evidence="1">
    <location>
        <begin position="21"/>
        <end position="754"/>
    </location>
</feature>
<feature type="signal peptide" evidence="1">
    <location>
        <begin position="1"/>
        <end position="20"/>
    </location>
</feature>
<name>A0A1M5GKI6_FLAJO</name>
<dbReference type="AlphaFoldDB" id="A0A1M5GKI6"/>
<gene>
    <name evidence="2" type="ORF">SAMN05444388_101456</name>
</gene>